<name>A0AAV5LN09_9ROSI</name>
<accession>A0AAV5LN09</accession>
<feature type="region of interest" description="Disordered" evidence="1">
    <location>
        <begin position="65"/>
        <end position="87"/>
    </location>
</feature>
<organism evidence="2 3">
    <name type="scientific">Rubroshorea leprosula</name>
    <dbReference type="NCBI Taxonomy" id="152421"/>
    <lineage>
        <taxon>Eukaryota</taxon>
        <taxon>Viridiplantae</taxon>
        <taxon>Streptophyta</taxon>
        <taxon>Embryophyta</taxon>
        <taxon>Tracheophyta</taxon>
        <taxon>Spermatophyta</taxon>
        <taxon>Magnoliopsida</taxon>
        <taxon>eudicotyledons</taxon>
        <taxon>Gunneridae</taxon>
        <taxon>Pentapetalae</taxon>
        <taxon>rosids</taxon>
        <taxon>malvids</taxon>
        <taxon>Malvales</taxon>
        <taxon>Dipterocarpaceae</taxon>
        <taxon>Rubroshorea</taxon>
    </lineage>
</organism>
<proteinExistence type="predicted"/>
<feature type="compositionally biased region" description="Polar residues" evidence="1">
    <location>
        <begin position="67"/>
        <end position="77"/>
    </location>
</feature>
<evidence type="ECO:0000313" key="3">
    <source>
        <dbReference type="Proteomes" id="UP001054252"/>
    </source>
</evidence>
<comment type="caution">
    <text evidence="2">The sequence shown here is derived from an EMBL/GenBank/DDBJ whole genome shotgun (WGS) entry which is preliminary data.</text>
</comment>
<sequence>MRVHSQKKKKWVKIDFADGVEMGEHLENKKKWVKIDFAEGEDEKSVCRSDLWWSGTMGTLEKVIPESSISTQNSKRTQGGGALNSRHSISHCSISMNWASLGEDYRLATPDMSNIAFPVKYRSCLSTY</sequence>
<reference evidence="2 3" key="1">
    <citation type="journal article" date="2021" name="Commun. Biol.">
        <title>The genome of Shorea leprosula (Dipterocarpaceae) highlights the ecological relevance of drought in aseasonal tropical rainforests.</title>
        <authorList>
            <person name="Ng K.K.S."/>
            <person name="Kobayashi M.J."/>
            <person name="Fawcett J.A."/>
            <person name="Hatakeyama M."/>
            <person name="Paape T."/>
            <person name="Ng C.H."/>
            <person name="Ang C.C."/>
            <person name="Tnah L.H."/>
            <person name="Lee C.T."/>
            <person name="Nishiyama T."/>
            <person name="Sese J."/>
            <person name="O'Brien M.J."/>
            <person name="Copetti D."/>
            <person name="Mohd Noor M.I."/>
            <person name="Ong R.C."/>
            <person name="Putra M."/>
            <person name="Sireger I.Z."/>
            <person name="Indrioko S."/>
            <person name="Kosugi Y."/>
            <person name="Izuno A."/>
            <person name="Isagi Y."/>
            <person name="Lee S.L."/>
            <person name="Shimizu K.K."/>
        </authorList>
    </citation>
    <scope>NUCLEOTIDE SEQUENCE [LARGE SCALE GENOMIC DNA]</scope>
    <source>
        <strain evidence="2">214</strain>
    </source>
</reference>
<keyword evidence="3" id="KW-1185">Reference proteome</keyword>
<protein>
    <submittedName>
        <fullName evidence="2">Uncharacterized protein</fullName>
    </submittedName>
</protein>
<evidence type="ECO:0000256" key="1">
    <source>
        <dbReference type="SAM" id="MobiDB-lite"/>
    </source>
</evidence>
<dbReference type="EMBL" id="BPVZ01000130">
    <property type="protein sequence ID" value="GKV38809.1"/>
    <property type="molecule type" value="Genomic_DNA"/>
</dbReference>
<dbReference type="AlphaFoldDB" id="A0AAV5LN09"/>
<gene>
    <name evidence="2" type="ORF">SLEP1_g46680</name>
</gene>
<evidence type="ECO:0000313" key="2">
    <source>
        <dbReference type="EMBL" id="GKV38809.1"/>
    </source>
</evidence>
<dbReference type="Proteomes" id="UP001054252">
    <property type="component" value="Unassembled WGS sequence"/>
</dbReference>